<feature type="compositionally biased region" description="Low complexity" evidence="1">
    <location>
        <begin position="220"/>
        <end position="230"/>
    </location>
</feature>
<gene>
    <name evidence="2" type="ORF">UT39_C0025G0002</name>
</gene>
<feature type="region of interest" description="Disordered" evidence="1">
    <location>
        <begin position="140"/>
        <end position="163"/>
    </location>
</feature>
<feature type="region of interest" description="Disordered" evidence="1">
    <location>
        <begin position="210"/>
        <end position="249"/>
    </location>
</feature>
<dbReference type="STRING" id="1618550.UT39_C0025G0002"/>
<dbReference type="AlphaFoldDB" id="A0A0G0N117"/>
<evidence type="ECO:0000313" key="2">
    <source>
        <dbReference type="EMBL" id="KKR09939.1"/>
    </source>
</evidence>
<evidence type="ECO:0000256" key="1">
    <source>
        <dbReference type="SAM" id="MobiDB-lite"/>
    </source>
</evidence>
<evidence type="ECO:0000313" key="3">
    <source>
        <dbReference type="Proteomes" id="UP000034246"/>
    </source>
</evidence>
<feature type="region of interest" description="Disordered" evidence="1">
    <location>
        <begin position="1"/>
        <end position="20"/>
    </location>
</feature>
<proteinExistence type="predicted"/>
<protein>
    <submittedName>
        <fullName evidence="2">Uncharacterized protein</fullName>
    </submittedName>
</protein>
<feature type="compositionally biased region" description="Polar residues" evidence="1">
    <location>
        <begin position="238"/>
        <end position="249"/>
    </location>
</feature>
<dbReference type="Proteomes" id="UP000034246">
    <property type="component" value="Unassembled WGS sequence"/>
</dbReference>
<reference evidence="2 3" key="1">
    <citation type="journal article" date="2015" name="Nature">
        <title>rRNA introns, odd ribosomes, and small enigmatic genomes across a large radiation of phyla.</title>
        <authorList>
            <person name="Brown C.T."/>
            <person name="Hug L.A."/>
            <person name="Thomas B.C."/>
            <person name="Sharon I."/>
            <person name="Castelle C.J."/>
            <person name="Singh A."/>
            <person name="Wilkins M.J."/>
            <person name="Williams K.H."/>
            <person name="Banfield J.F."/>
        </authorList>
    </citation>
    <scope>NUCLEOTIDE SEQUENCE [LARGE SCALE GENOMIC DNA]</scope>
</reference>
<dbReference type="EMBL" id="LBWP01000025">
    <property type="protein sequence ID" value="KKR09939.1"/>
    <property type="molecule type" value="Genomic_DNA"/>
</dbReference>
<name>A0A0G0N117_9BACT</name>
<sequence>MSWISNLFNKGGGKEREGQSGEIMPYVERYAGSLSPSAREAFYRSLENISPAAYKRLSDGLANLMESKGRAIEIAARGQSDATINLVQNLHNTLQQERINPHTVDRLTQGFAEFVDKGTQAGERSLSSGQELIDRAIHNPPNRTVTTTEEYRRGRGANPDESQLKTKTIYVVDPKLPRRANAGRFTVEYPKADIYGRPIAFTSGDADAHATHNSAEAHSHGNSAAAAAGSDSIHIQGGNINVDGSTIEY</sequence>
<feature type="compositionally biased region" description="Basic and acidic residues" evidence="1">
    <location>
        <begin position="210"/>
        <end position="219"/>
    </location>
</feature>
<comment type="caution">
    <text evidence="2">The sequence shown here is derived from an EMBL/GenBank/DDBJ whole genome shotgun (WGS) entry which is preliminary data.</text>
</comment>
<organism evidence="2 3">
    <name type="scientific">Candidatus Woesebacteria bacterium GW2011_GWA1_39_21</name>
    <dbReference type="NCBI Taxonomy" id="1618550"/>
    <lineage>
        <taxon>Bacteria</taxon>
        <taxon>Candidatus Woeseibacteriota</taxon>
    </lineage>
</organism>
<accession>A0A0G0N117</accession>